<accession>A0A915ZG69</accession>
<feature type="domain" description="HMA" evidence="3">
    <location>
        <begin position="179"/>
        <end position="214"/>
    </location>
</feature>
<keyword evidence="2" id="KW-0186">Copper</keyword>
<evidence type="ECO:0000313" key="5">
    <source>
        <dbReference type="Proteomes" id="UP000684084"/>
    </source>
</evidence>
<dbReference type="CDD" id="cd00371">
    <property type="entry name" value="HMA"/>
    <property type="match status" value="3"/>
</dbReference>
<dbReference type="Proteomes" id="UP000684084">
    <property type="component" value="Unassembled WGS sequence"/>
</dbReference>
<comment type="caution">
    <text evidence="4">The sequence shown here is derived from an EMBL/GenBank/DDBJ whole genome shotgun (WGS) entry which is preliminary data.</text>
</comment>
<feature type="domain" description="HMA" evidence="3">
    <location>
        <begin position="105"/>
        <end position="171"/>
    </location>
</feature>
<organism evidence="4 5">
    <name type="scientific">Rhizophagus irregularis</name>
    <dbReference type="NCBI Taxonomy" id="588596"/>
    <lineage>
        <taxon>Eukaryota</taxon>
        <taxon>Fungi</taxon>
        <taxon>Fungi incertae sedis</taxon>
        <taxon>Mucoromycota</taxon>
        <taxon>Glomeromycotina</taxon>
        <taxon>Glomeromycetes</taxon>
        <taxon>Glomerales</taxon>
        <taxon>Glomeraceae</taxon>
        <taxon>Rhizophagus</taxon>
    </lineage>
</organism>
<gene>
    <name evidence="4" type="ORF">CHRIB12_LOCUS14834</name>
</gene>
<dbReference type="Pfam" id="PF00403">
    <property type="entry name" value="HMA"/>
    <property type="match status" value="3"/>
</dbReference>
<keyword evidence="1" id="KW-0479">Metal-binding</keyword>
<feature type="domain" description="HMA" evidence="3">
    <location>
        <begin position="31"/>
        <end position="97"/>
    </location>
</feature>
<dbReference type="PROSITE" id="PS01047">
    <property type="entry name" value="HMA_1"/>
    <property type="match status" value="2"/>
</dbReference>
<dbReference type="EMBL" id="CAGKOT010000034">
    <property type="protein sequence ID" value="CAB5375335.1"/>
    <property type="molecule type" value="Genomic_DNA"/>
</dbReference>
<evidence type="ECO:0000313" key="4">
    <source>
        <dbReference type="EMBL" id="CAB5375335.1"/>
    </source>
</evidence>
<dbReference type="InterPro" id="IPR017969">
    <property type="entry name" value="Heavy-metal-associated_CS"/>
</dbReference>
<dbReference type="InterPro" id="IPR006122">
    <property type="entry name" value="HMA_Cu_ion-bd"/>
</dbReference>
<evidence type="ECO:0000259" key="3">
    <source>
        <dbReference type="PROSITE" id="PS50846"/>
    </source>
</evidence>
<dbReference type="GO" id="GO:0005507">
    <property type="term" value="F:copper ion binding"/>
    <property type="evidence" value="ECO:0007669"/>
    <property type="project" value="InterPro"/>
</dbReference>
<reference evidence="4" key="1">
    <citation type="submission" date="2020-05" db="EMBL/GenBank/DDBJ databases">
        <authorList>
            <person name="Rincon C."/>
            <person name="Sanders R I."/>
            <person name="Robbins C."/>
            <person name="Chaturvedi A."/>
        </authorList>
    </citation>
    <scope>NUCLEOTIDE SEQUENCE</scope>
    <source>
        <strain evidence="4">CHB12</strain>
    </source>
</reference>
<dbReference type="OrthoDB" id="432719at2759"/>
<evidence type="ECO:0000256" key="2">
    <source>
        <dbReference type="ARBA" id="ARBA00023008"/>
    </source>
</evidence>
<evidence type="ECO:0000256" key="1">
    <source>
        <dbReference type="ARBA" id="ARBA00022723"/>
    </source>
</evidence>
<dbReference type="PANTHER" id="PTHR46594">
    <property type="entry name" value="P-TYPE CATION-TRANSPORTING ATPASE"/>
    <property type="match status" value="1"/>
</dbReference>
<dbReference type="InterPro" id="IPR006121">
    <property type="entry name" value="HMA_dom"/>
</dbReference>
<dbReference type="VEuPathDB" id="FungiDB:RhiirFUN_026348"/>
<protein>
    <recommendedName>
        <fullName evidence="3">HMA domain-containing protein</fullName>
    </recommendedName>
</protein>
<dbReference type="AlphaFoldDB" id="A0A915ZG69"/>
<dbReference type="NCBIfam" id="TIGR00003">
    <property type="entry name" value="copper ion binding protein"/>
    <property type="match status" value="2"/>
</dbReference>
<dbReference type="FunFam" id="3.30.70.100:FF:000043">
    <property type="entry name" value="Copper-transporting ATPase 2"/>
    <property type="match status" value="2"/>
</dbReference>
<sequence>MDKTDVHSRAVDIIEDLGDNAITDSKDSTAQAEVIPINGMTCQSCVKSITNAVSSLSGILNITVSLENKEASISFDSNKVSKSTIIETIENCGFDVPLTSDISMVDKVIPINGMTCQSCVRSITNAVSSLSGILNITVSLENNEASVSFDSNKITLSTIIETIEDCGFDVPLTSDISMVDKVIPINGMTCQSCVRSITNAVSLLPGIVNITHQI</sequence>
<name>A0A915ZG69_9GLOM</name>
<dbReference type="PANTHER" id="PTHR46594:SF4">
    <property type="entry name" value="P-TYPE CATION-TRANSPORTING ATPASE"/>
    <property type="match status" value="1"/>
</dbReference>
<dbReference type="PROSITE" id="PS50846">
    <property type="entry name" value="HMA_2"/>
    <property type="match status" value="3"/>
</dbReference>
<proteinExistence type="predicted"/>